<dbReference type="InterPro" id="IPR003595">
    <property type="entry name" value="Tyr_Pase_cat"/>
</dbReference>
<dbReference type="PROSITE" id="PS50056">
    <property type="entry name" value="TYR_PHOSPHATASE_2"/>
    <property type="match status" value="1"/>
</dbReference>
<dbReference type="InterPro" id="IPR050561">
    <property type="entry name" value="PTP"/>
</dbReference>
<comment type="caution">
    <text evidence="3">The sequence shown here is derived from an EMBL/GenBank/DDBJ whole genome shotgun (WGS) entry which is preliminary data.</text>
</comment>
<dbReference type="GO" id="GO:0140096">
    <property type="term" value="F:catalytic activity, acting on a protein"/>
    <property type="evidence" value="ECO:0007669"/>
    <property type="project" value="UniProtKB-ARBA"/>
</dbReference>
<dbReference type="GO" id="GO:0016791">
    <property type="term" value="F:phosphatase activity"/>
    <property type="evidence" value="ECO:0007669"/>
    <property type="project" value="UniProtKB-ARBA"/>
</dbReference>
<evidence type="ECO:0000313" key="4">
    <source>
        <dbReference type="Proteomes" id="UP000807469"/>
    </source>
</evidence>
<dbReference type="OrthoDB" id="266663at2759"/>
<sequence length="498" mass="54064">MLPSPLRPKSDASPSNAPQLARLASQHHASDYSRAKFGVHGAPVPYLPISLHAPDHFAQLCARQALTDRLSAWCPAPDEPDTCPSVSLHDQLMAAISEPLSMSSQAQVKTSRTHPINISCIIPLDLLDLISSHALLSQSAPSLLDIPPSFTLDRLSSLRDTRLQALQPLPSPKPPCRSAYVKQTPQSHFRTRSHVSDALHAALNSGIAQDTHICTDQVTLTRFPDSNLSVSLSMSIPTSAALFSKSSRPSIPPFSRMPSMTMIPKAIPYRQHSQIPPAFTIGNLFLSSCPGKKVRLDGPVKGRSAVCRDLETDMRRMKELGVGCVVCCLDNDELEFLGAPWPQYAQCAKQSGIDVLRLPIPEGLAPTSAAFLDTHLVDIINRYTLLGVPVLVHCRGGVGRAGVVACCWLIRLGLCGWLDNATTINSAQNGLANVSALTAAPQQDPIPFVEKVITLVRRRRSAKAVETYEQVKFLVEYVEHLQRETASLPSPSLPQTPL</sequence>
<dbReference type="PANTHER" id="PTHR23339">
    <property type="entry name" value="TYROSINE SPECIFIC PROTEIN PHOSPHATASE AND DUAL SPECIFICITY PROTEIN PHOSPHATASE"/>
    <property type="match status" value="1"/>
</dbReference>
<dbReference type="EMBL" id="MU155143">
    <property type="protein sequence ID" value="KAF9484468.1"/>
    <property type="molecule type" value="Genomic_DNA"/>
</dbReference>
<feature type="domain" description="Tyrosine specific protein phosphatases" evidence="2">
    <location>
        <begin position="374"/>
        <end position="414"/>
    </location>
</feature>
<protein>
    <submittedName>
        <fullName evidence="3">Phosphatases II</fullName>
    </submittedName>
</protein>
<keyword evidence="4" id="KW-1185">Reference proteome</keyword>
<keyword evidence="1" id="KW-0378">Hydrolase</keyword>
<proteinExistence type="predicted"/>
<dbReference type="Proteomes" id="UP000807469">
    <property type="component" value="Unassembled WGS sequence"/>
</dbReference>
<accession>A0A9P5ZC72</accession>
<gene>
    <name evidence="3" type="ORF">BDN70DRAFT_910672</name>
</gene>
<evidence type="ECO:0000313" key="3">
    <source>
        <dbReference type="EMBL" id="KAF9484468.1"/>
    </source>
</evidence>
<evidence type="ECO:0000256" key="1">
    <source>
        <dbReference type="ARBA" id="ARBA00022801"/>
    </source>
</evidence>
<dbReference type="InterPro" id="IPR000387">
    <property type="entry name" value="Tyr_Pase_dom"/>
</dbReference>
<name>A0A9P5ZC72_9AGAR</name>
<dbReference type="Pfam" id="PF22784">
    <property type="entry name" value="PTP-SAK"/>
    <property type="match status" value="1"/>
</dbReference>
<dbReference type="Gene3D" id="3.90.190.10">
    <property type="entry name" value="Protein tyrosine phosphatase superfamily"/>
    <property type="match status" value="1"/>
</dbReference>
<evidence type="ECO:0000259" key="2">
    <source>
        <dbReference type="PROSITE" id="PS50056"/>
    </source>
</evidence>
<dbReference type="InterPro" id="IPR057023">
    <property type="entry name" value="PTP-SAK"/>
</dbReference>
<reference evidence="3" key="1">
    <citation type="submission" date="2020-11" db="EMBL/GenBank/DDBJ databases">
        <authorList>
            <consortium name="DOE Joint Genome Institute"/>
            <person name="Ahrendt S."/>
            <person name="Riley R."/>
            <person name="Andreopoulos W."/>
            <person name="Labutti K."/>
            <person name="Pangilinan J."/>
            <person name="Ruiz-Duenas F.J."/>
            <person name="Barrasa J.M."/>
            <person name="Sanchez-Garcia M."/>
            <person name="Camarero S."/>
            <person name="Miyauchi S."/>
            <person name="Serrano A."/>
            <person name="Linde D."/>
            <person name="Babiker R."/>
            <person name="Drula E."/>
            <person name="Ayuso-Fernandez I."/>
            <person name="Pacheco R."/>
            <person name="Padilla G."/>
            <person name="Ferreira P."/>
            <person name="Barriuso J."/>
            <person name="Kellner H."/>
            <person name="Castanera R."/>
            <person name="Alfaro M."/>
            <person name="Ramirez L."/>
            <person name="Pisabarro A.G."/>
            <person name="Kuo A."/>
            <person name="Tritt A."/>
            <person name="Lipzen A."/>
            <person name="He G."/>
            <person name="Yan M."/>
            <person name="Ng V."/>
            <person name="Cullen D."/>
            <person name="Martin F."/>
            <person name="Rosso M.-N."/>
            <person name="Henrissat B."/>
            <person name="Hibbett D."/>
            <person name="Martinez A.T."/>
            <person name="Grigoriev I.V."/>
        </authorList>
    </citation>
    <scope>NUCLEOTIDE SEQUENCE</scope>
    <source>
        <strain evidence="3">CIRM-BRFM 674</strain>
    </source>
</reference>
<dbReference type="InterPro" id="IPR029021">
    <property type="entry name" value="Prot-tyrosine_phosphatase-like"/>
</dbReference>
<dbReference type="SMART" id="SM00404">
    <property type="entry name" value="PTPc_motif"/>
    <property type="match status" value="1"/>
</dbReference>
<dbReference type="SUPFAM" id="SSF52799">
    <property type="entry name" value="(Phosphotyrosine protein) phosphatases II"/>
    <property type="match status" value="1"/>
</dbReference>
<organism evidence="3 4">
    <name type="scientific">Pholiota conissans</name>
    <dbReference type="NCBI Taxonomy" id="109636"/>
    <lineage>
        <taxon>Eukaryota</taxon>
        <taxon>Fungi</taxon>
        <taxon>Dikarya</taxon>
        <taxon>Basidiomycota</taxon>
        <taxon>Agaricomycotina</taxon>
        <taxon>Agaricomycetes</taxon>
        <taxon>Agaricomycetidae</taxon>
        <taxon>Agaricales</taxon>
        <taxon>Agaricineae</taxon>
        <taxon>Strophariaceae</taxon>
        <taxon>Pholiota</taxon>
    </lineage>
</organism>
<dbReference type="AlphaFoldDB" id="A0A9P5ZC72"/>